<evidence type="ECO:0000313" key="2">
    <source>
        <dbReference type="Proteomes" id="UP000729402"/>
    </source>
</evidence>
<keyword evidence="2" id="KW-1185">Reference proteome</keyword>
<name>A0A8J6BPL9_ZIZPA</name>
<reference evidence="1" key="2">
    <citation type="submission" date="2021-02" db="EMBL/GenBank/DDBJ databases">
        <authorList>
            <person name="Kimball J.A."/>
            <person name="Haas M.W."/>
            <person name="Macchietto M."/>
            <person name="Kono T."/>
            <person name="Duquette J."/>
            <person name="Shao M."/>
        </authorList>
    </citation>
    <scope>NUCLEOTIDE SEQUENCE</scope>
    <source>
        <tissue evidence="1">Fresh leaf tissue</tissue>
    </source>
</reference>
<evidence type="ECO:0000313" key="1">
    <source>
        <dbReference type="EMBL" id="KAG8089486.1"/>
    </source>
</evidence>
<comment type="caution">
    <text evidence="1">The sequence shown here is derived from an EMBL/GenBank/DDBJ whole genome shotgun (WGS) entry which is preliminary data.</text>
</comment>
<protein>
    <submittedName>
        <fullName evidence="1">Uncharacterized protein</fullName>
    </submittedName>
</protein>
<organism evidence="1 2">
    <name type="scientific">Zizania palustris</name>
    <name type="common">Northern wild rice</name>
    <dbReference type="NCBI Taxonomy" id="103762"/>
    <lineage>
        <taxon>Eukaryota</taxon>
        <taxon>Viridiplantae</taxon>
        <taxon>Streptophyta</taxon>
        <taxon>Embryophyta</taxon>
        <taxon>Tracheophyta</taxon>
        <taxon>Spermatophyta</taxon>
        <taxon>Magnoliopsida</taxon>
        <taxon>Liliopsida</taxon>
        <taxon>Poales</taxon>
        <taxon>Poaceae</taxon>
        <taxon>BOP clade</taxon>
        <taxon>Oryzoideae</taxon>
        <taxon>Oryzeae</taxon>
        <taxon>Zizaniinae</taxon>
        <taxon>Zizania</taxon>
    </lineage>
</organism>
<dbReference type="Proteomes" id="UP000729402">
    <property type="component" value="Unassembled WGS sequence"/>
</dbReference>
<dbReference type="EMBL" id="JAAALK010000081">
    <property type="protein sequence ID" value="KAG8089486.1"/>
    <property type="molecule type" value="Genomic_DNA"/>
</dbReference>
<gene>
    <name evidence="1" type="ORF">GUJ93_ZPchr0011g27033</name>
</gene>
<reference evidence="1" key="1">
    <citation type="journal article" date="2021" name="bioRxiv">
        <title>Whole Genome Assembly and Annotation of Northern Wild Rice, Zizania palustris L., Supports a Whole Genome Duplication in the Zizania Genus.</title>
        <authorList>
            <person name="Haas M."/>
            <person name="Kono T."/>
            <person name="Macchietto M."/>
            <person name="Millas R."/>
            <person name="McGilp L."/>
            <person name="Shao M."/>
            <person name="Duquette J."/>
            <person name="Hirsch C.N."/>
            <person name="Kimball J."/>
        </authorList>
    </citation>
    <scope>NUCLEOTIDE SEQUENCE</scope>
    <source>
        <tissue evidence="1">Fresh leaf tissue</tissue>
    </source>
</reference>
<proteinExistence type="predicted"/>
<accession>A0A8J6BPL9</accession>
<dbReference type="AlphaFoldDB" id="A0A8J6BPL9"/>
<sequence length="111" mass="11820">MSICDPRAAKAVCIYSSKEEEGWRVRFRHLLRLGQQTTDGTGRDGGRCRTQTGDSCLLHWNGTPAVVFSSLSFYIFLPSGDDAAVAVGCAAAGAICGREWPALAATRGLGK</sequence>